<sequence length="96" mass="10398">AEAGGMQPGDVLFAMYGIELNEANQEKIKQARAEWKPGQHVEYTVRRAGENHEIHLTLAAMPADVLASWIGRHLMESHASVAEASDTAAKEKGADS</sequence>
<dbReference type="EMBL" id="JAGQHS010000303">
    <property type="protein sequence ID" value="MCA9759286.1"/>
    <property type="molecule type" value="Genomic_DNA"/>
</dbReference>
<dbReference type="Gene3D" id="2.30.42.10">
    <property type="match status" value="1"/>
</dbReference>
<protein>
    <recommendedName>
        <fullName evidence="3">PDZ domain-containing protein</fullName>
    </recommendedName>
</protein>
<dbReference type="SUPFAM" id="SSF50156">
    <property type="entry name" value="PDZ domain-like"/>
    <property type="match status" value="1"/>
</dbReference>
<proteinExistence type="predicted"/>
<evidence type="ECO:0008006" key="3">
    <source>
        <dbReference type="Google" id="ProtNLM"/>
    </source>
</evidence>
<feature type="non-terminal residue" evidence="1">
    <location>
        <position position="1"/>
    </location>
</feature>
<name>A0A956NIN8_UNCEI</name>
<accession>A0A956NIN8</accession>
<dbReference type="AlphaFoldDB" id="A0A956NIN8"/>
<gene>
    <name evidence="1" type="ORF">KDA27_26070</name>
</gene>
<dbReference type="Proteomes" id="UP000739538">
    <property type="component" value="Unassembled WGS sequence"/>
</dbReference>
<reference evidence="1" key="1">
    <citation type="submission" date="2020-04" db="EMBL/GenBank/DDBJ databases">
        <authorList>
            <person name="Zhang T."/>
        </authorList>
    </citation>
    <scope>NUCLEOTIDE SEQUENCE</scope>
    <source>
        <strain evidence="1">HKST-UBA02</strain>
    </source>
</reference>
<reference evidence="1" key="2">
    <citation type="journal article" date="2021" name="Microbiome">
        <title>Successional dynamics and alternative stable states in a saline activated sludge microbial community over 9 years.</title>
        <authorList>
            <person name="Wang Y."/>
            <person name="Ye J."/>
            <person name="Ju F."/>
            <person name="Liu L."/>
            <person name="Boyd J.A."/>
            <person name="Deng Y."/>
            <person name="Parks D.H."/>
            <person name="Jiang X."/>
            <person name="Yin X."/>
            <person name="Woodcroft B.J."/>
            <person name="Tyson G.W."/>
            <person name="Hugenholtz P."/>
            <person name="Polz M.F."/>
            <person name="Zhang T."/>
        </authorList>
    </citation>
    <scope>NUCLEOTIDE SEQUENCE</scope>
    <source>
        <strain evidence="1">HKST-UBA02</strain>
    </source>
</reference>
<evidence type="ECO:0000313" key="2">
    <source>
        <dbReference type="Proteomes" id="UP000739538"/>
    </source>
</evidence>
<dbReference type="InterPro" id="IPR036034">
    <property type="entry name" value="PDZ_sf"/>
</dbReference>
<comment type="caution">
    <text evidence="1">The sequence shown here is derived from an EMBL/GenBank/DDBJ whole genome shotgun (WGS) entry which is preliminary data.</text>
</comment>
<organism evidence="1 2">
    <name type="scientific">Eiseniibacteriota bacterium</name>
    <dbReference type="NCBI Taxonomy" id="2212470"/>
    <lineage>
        <taxon>Bacteria</taxon>
        <taxon>Candidatus Eiseniibacteriota</taxon>
    </lineage>
</organism>
<evidence type="ECO:0000313" key="1">
    <source>
        <dbReference type="EMBL" id="MCA9759286.1"/>
    </source>
</evidence>